<dbReference type="EMBL" id="BAABUJ010000007">
    <property type="protein sequence ID" value="GAA5796925.1"/>
    <property type="molecule type" value="Genomic_DNA"/>
</dbReference>
<reference evidence="2 3" key="1">
    <citation type="submission" date="2024-04" db="EMBL/GenBank/DDBJ databases">
        <title>genome sequences of Mucor flavus KT1a and Helicostylum pulchrum KT1b strains isolation_sourced from the surface of a dry-aged beef.</title>
        <authorList>
            <person name="Toyotome T."/>
            <person name="Hosono M."/>
            <person name="Torimaru M."/>
            <person name="Fukuda K."/>
            <person name="Mikami N."/>
        </authorList>
    </citation>
    <scope>NUCLEOTIDE SEQUENCE [LARGE SCALE GENOMIC DNA]</scope>
    <source>
        <strain evidence="2 3">KT1b</strain>
    </source>
</reference>
<comment type="caution">
    <text evidence="2">The sequence shown here is derived from an EMBL/GenBank/DDBJ whole genome shotgun (WGS) entry which is preliminary data.</text>
</comment>
<name>A0ABP9XRL2_9FUNG</name>
<organism evidence="2 3">
    <name type="scientific">Helicostylum pulchrum</name>
    <dbReference type="NCBI Taxonomy" id="562976"/>
    <lineage>
        <taxon>Eukaryota</taxon>
        <taxon>Fungi</taxon>
        <taxon>Fungi incertae sedis</taxon>
        <taxon>Mucoromycota</taxon>
        <taxon>Mucoromycotina</taxon>
        <taxon>Mucoromycetes</taxon>
        <taxon>Mucorales</taxon>
        <taxon>Mucorineae</taxon>
        <taxon>Mucoraceae</taxon>
        <taxon>Helicostylum</taxon>
    </lineage>
</organism>
<sequence length="119" mass="12446">MHAAIAFSALIAFVASAVSAAPAANCNPTYNVAPSTPCFLGCNVAAGQKYVPGWTMDSTSPLFLDSLKLMCTKGTPDYTGFMTAAGTCMMTCSGDDPALFFAEFSNACAWYANHKDDTC</sequence>
<keyword evidence="3" id="KW-1185">Reference proteome</keyword>
<evidence type="ECO:0000313" key="2">
    <source>
        <dbReference type="EMBL" id="GAA5796925.1"/>
    </source>
</evidence>
<keyword evidence="1" id="KW-0732">Signal</keyword>
<proteinExistence type="predicted"/>
<protein>
    <submittedName>
        <fullName evidence="2">Uncharacterized protein</fullName>
    </submittedName>
</protein>
<gene>
    <name evidence="2" type="ORF">HPULCUR_002303</name>
</gene>
<dbReference type="Proteomes" id="UP001476247">
    <property type="component" value="Unassembled WGS sequence"/>
</dbReference>
<evidence type="ECO:0000313" key="3">
    <source>
        <dbReference type="Proteomes" id="UP001476247"/>
    </source>
</evidence>
<feature type="chain" id="PRO_5045432734" evidence="1">
    <location>
        <begin position="21"/>
        <end position="119"/>
    </location>
</feature>
<feature type="signal peptide" evidence="1">
    <location>
        <begin position="1"/>
        <end position="20"/>
    </location>
</feature>
<evidence type="ECO:0000256" key="1">
    <source>
        <dbReference type="SAM" id="SignalP"/>
    </source>
</evidence>
<accession>A0ABP9XRL2</accession>